<evidence type="ECO:0000256" key="1">
    <source>
        <dbReference type="SAM" id="Phobius"/>
    </source>
</evidence>
<keyword evidence="1" id="KW-1133">Transmembrane helix</keyword>
<protein>
    <submittedName>
        <fullName evidence="2">Uncharacterized protein</fullName>
    </submittedName>
</protein>
<keyword evidence="1" id="KW-0812">Transmembrane</keyword>
<organism evidence="2 3">
    <name type="scientific">Streblomastix strix</name>
    <dbReference type="NCBI Taxonomy" id="222440"/>
    <lineage>
        <taxon>Eukaryota</taxon>
        <taxon>Metamonada</taxon>
        <taxon>Preaxostyla</taxon>
        <taxon>Oxymonadida</taxon>
        <taxon>Streblomastigidae</taxon>
        <taxon>Streblomastix</taxon>
    </lineage>
</organism>
<accession>A0A5J4WII4</accession>
<dbReference type="EMBL" id="SNRW01001878">
    <property type="protein sequence ID" value="KAA6394681.1"/>
    <property type="molecule type" value="Genomic_DNA"/>
</dbReference>
<evidence type="ECO:0000313" key="2">
    <source>
        <dbReference type="EMBL" id="KAA6394681.1"/>
    </source>
</evidence>
<dbReference type="AlphaFoldDB" id="A0A5J4WII4"/>
<keyword evidence="1" id="KW-0472">Membrane</keyword>
<dbReference type="Proteomes" id="UP000324800">
    <property type="component" value="Unassembled WGS sequence"/>
</dbReference>
<reference evidence="2 3" key="1">
    <citation type="submission" date="2019-03" db="EMBL/GenBank/DDBJ databases">
        <title>Single cell metagenomics reveals metabolic interactions within the superorganism composed of flagellate Streblomastix strix and complex community of Bacteroidetes bacteria on its surface.</title>
        <authorList>
            <person name="Treitli S.C."/>
            <person name="Kolisko M."/>
            <person name="Husnik F."/>
            <person name="Keeling P."/>
            <person name="Hampl V."/>
        </authorList>
    </citation>
    <scope>NUCLEOTIDE SEQUENCE [LARGE SCALE GENOMIC DNA]</scope>
    <source>
        <strain evidence="2">ST1C</strain>
    </source>
</reference>
<feature type="transmembrane region" description="Helical" evidence="1">
    <location>
        <begin position="67"/>
        <end position="87"/>
    </location>
</feature>
<evidence type="ECO:0000313" key="3">
    <source>
        <dbReference type="Proteomes" id="UP000324800"/>
    </source>
</evidence>
<sequence>MYKVVGGQQGKLNAELVRLIIDSLVDTNNAVWDSTEKNRAVFNIDYISQPKEKTFEQIQSTPKCWRVVDWIFIVFFIINLIFIVPFFDIEQIRIKDTNFKQPYRQTTIWIDIFFFLPFCAFAAYSFYKKNNRIRDISIIWV</sequence>
<dbReference type="OrthoDB" id="245150at2759"/>
<comment type="caution">
    <text evidence="2">The sequence shown here is derived from an EMBL/GenBank/DDBJ whole genome shotgun (WGS) entry which is preliminary data.</text>
</comment>
<gene>
    <name evidence="2" type="ORF">EZS28_009792</name>
</gene>
<feature type="transmembrane region" description="Helical" evidence="1">
    <location>
        <begin position="107"/>
        <end position="127"/>
    </location>
</feature>
<name>A0A5J4WII4_9EUKA</name>
<proteinExistence type="predicted"/>